<keyword evidence="5" id="KW-1185">Reference proteome</keyword>
<dbReference type="EMBL" id="AE001437">
    <property type="protein sequence ID" value="AAK80929.1"/>
    <property type="molecule type" value="Genomic_DNA"/>
</dbReference>
<gene>
    <name evidence="4" type="ordered locus">CA_C2988</name>
</gene>
<dbReference type="InterPro" id="IPR011098">
    <property type="entry name" value="G5_dom"/>
</dbReference>
<accession>Q97EW8</accession>
<organism evidence="4 5">
    <name type="scientific">Clostridium acetobutylicum (strain ATCC 824 / DSM 792 / JCM 1419 / IAM 19013 / LMG 5710 / NBRC 13948 / NRRL B-527 / VKM B-1787 / 2291 / W)</name>
    <dbReference type="NCBI Taxonomy" id="272562"/>
    <lineage>
        <taxon>Bacteria</taxon>
        <taxon>Bacillati</taxon>
        <taxon>Bacillota</taxon>
        <taxon>Clostridia</taxon>
        <taxon>Eubacteriales</taxon>
        <taxon>Clostridiaceae</taxon>
        <taxon>Clostridium</taxon>
    </lineage>
</organism>
<evidence type="ECO:0000256" key="2">
    <source>
        <dbReference type="SAM" id="Phobius"/>
    </source>
</evidence>
<protein>
    <submittedName>
        <fullName evidence="4">Uncharacterized conserved protein, YABE B.subtilis ortholog</fullName>
    </submittedName>
</protein>
<dbReference type="GO" id="GO:0004553">
    <property type="term" value="F:hydrolase activity, hydrolyzing O-glycosyl compounds"/>
    <property type="evidence" value="ECO:0007669"/>
    <property type="project" value="InterPro"/>
</dbReference>
<dbReference type="InterPro" id="IPR007137">
    <property type="entry name" value="DUF348"/>
</dbReference>
<dbReference type="Pfam" id="PF06725">
    <property type="entry name" value="3D"/>
    <property type="match status" value="1"/>
</dbReference>
<feature type="transmembrane region" description="Helical" evidence="2">
    <location>
        <begin position="56"/>
        <end position="75"/>
    </location>
</feature>
<dbReference type="eggNOG" id="COG3584">
    <property type="taxonomic scope" value="Bacteria"/>
</dbReference>
<dbReference type="Pfam" id="PF03990">
    <property type="entry name" value="DUF348"/>
    <property type="match status" value="2"/>
</dbReference>
<dbReference type="OrthoDB" id="9798935at2"/>
<sequence length="377" mass="41445">MTLLQNCCYNVKDFCLLGGGIIMLEALKSKFELKLDLNKSNFKSKFRTYFSTGPKVLAASLLAVILMVAVIFTIISSMKKNITVNIDGKTSKIITYKSNEGSILSKNNILVGPKDKIQPALDTNLKNGDKIYIKKAISVEVAVDGKVRRVKSSEETVSKMLKAEKIPLSKVDKVNISRNAAIKKNMKISITRVNSQITKENQQVDFPTEVISDDSMGNDEKQVIQQGQAGEKEVFTKIVYEDGKAVSKEIVGEVIKKEPTKQVFKVGTLGVLKPDRGGRVLYKKSLQVLATAYTDDFSFGITASGTKVKRDSDGYSSIAVDPTVIPLGTKLYVPGYGYGVAEDTGGAIKGNRLDLFFTSERECYDWGAKNVTVYILK</sequence>
<dbReference type="Gene3D" id="2.20.230.10">
    <property type="entry name" value="Resuscitation-promoting factor rpfb"/>
    <property type="match status" value="1"/>
</dbReference>
<dbReference type="HOGENOM" id="CLU_036884_0_0_9"/>
<evidence type="ECO:0000313" key="5">
    <source>
        <dbReference type="Proteomes" id="UP000000814"/>
    </source>
</evidence>
<evidence type="ECO:0000313" key="4">
    <source>
        <dbReference type="EMBL" id="AAK80929.1"/>
    </source>
</evidence>
<dbReference type="InterPro" id="IPR010611">
    <property type="entry name" value="3D_dom"/>
</dbReference>
<dbReference type="eggNOG" id="COG3583">
    <property type="taxonomic scope" value="Bacteria"/>
</dbReference>
<evidence type="ECO:0000256" key="1">
    <source>
        <dbReference type="ARBA" id="ARBA00022729"/>
    </source>
</evidence>
<dbReference type="CDD" id="cd22786">
    <property type="entry name" value="DPBB_YuiC-like"/>
    <property type="match status" value="1"/>
</dbReference>
<feature type="domain" description="G5" evidence="3">
    <location>
        <begin position="190"/>
        <end position="270"/>
    </location>
</feature>
<keyword evidence="2" id="KW-0472">Membrane</keyword>
<dbReference type="PANTHER" id="PTHR39160:SF4">
    <property type="entry name" value="RESUSCITATION-PROMOTING FACTOR RPFB"/>
    <property type="match status" value="1"/>
</dbReference>
<dbReference type="SMART" id="SM01208">
    <property type="entry name" value="G5"/>
    <property type="match status" value="1"/>
</dbReference>
<evidence type="ECO:0000259" key="3">
    <source>
        <dbReference type="PROSITE" id="PS51109"/>
    </source>
</evidence>
<dbReference type="PATRIC" id="fig|272562.8.peg.3172"/>
<dbReference type="PIR" id="F97267">
    <property type="entry name" value="F97267"/>
</dbReference>
<dbReference type="STRING" id="272562.CA_C2988"/>
<dbReference type="InterPro" id="IPR051933">
    <property type="entry name" value="Resuscitation_pf_RpfB"/>
</dbReference>
<dbReference type="DNASU" id="1119171"/>
<name>Q97EW8_CLOAB</name>
<reference evidence="4 5" key="1">
    <citation type="journal article" date="2001" name="J. Bacteriol.">
        <title>Genome sequence and comparative analysis of the solvent-producing bacterium Clostridium acetobutylicum.</title>
        <authorList>
            <person name="Nolling J."/>
            <person name="Breton G."/>
            <person name="Omelchenko M.V."/>
            <person name="Makarova K.S."/>
            <person name="Zeng Q."/>
            <person name="Gibson R."/>
            <person name="Lee H.M."/>
            <person name="Dubois J."/>
            <person name="Qiu D."/>
            <person name="Hitti J."/>
            <person name="Wolf Y.I."/>
            <person name="Tatusov R.L."/>
            <person name="Sabathe F."/>
            <person name="Doucette-Stamm L."/>
            <person name="Soucaille P."/>
            <person name="Daly M.J."/>
            <person name="Bennett G.N."/>
            <person name="Koonin E.V."/>
            <person name="Smith D.R."/>
        </authorList>
    </citation>
    <scope>NUCLEOTIDE SEQUENCE [LARGE SCALE GENOMIC DNA]</scope>
    <source>
        <strain evidence="5">ATCC 824 / DSM 792 / JCM 1419 / LMG 5710 / VKM B-1787</strain>
    </source>
</reference>
<proteinExistence type="predicted"/>
<dbReference type="GO" id="GO:0019867">
    <property type="term" value="C:outer membrane"/>
    <property type="evidence" value="ECO:0007669"/>
    <property type="project" value="InterPro"/>
</dbReference>
<dbReference type="SUPFAM" id="SSF50685">
    <property type="entry name" value="Barwin-like endoglucanases"/>
    <property type="match status" value="1"/>
</dbReference>
<dbReference type="Pfam" id="PF07501">
    <property type="entry name" value="G5"/>
    <property type="match status" value="1"/>
</dbReference>
<dbReference type="Gene3D" id="2.40.40.10">
    <property type="entry name" value="RlpA-like domain"/>
    <property type="match status" value="1"/>
</dbReference>
<dbReference type="AlphaFoldDB" id="Q97EW8"/>
<dbReference type="Proteomes" id="UP000000814">
    <property type="component" value="Chromosome"/>
</dbReference>
<keyword evidence="2" id="KW-0812">Transmembrane</keyword>
<dbReference type="PANTHER" id="PTHR39160">
    <property type="entry name" value="CELL WALL-BINDING PROTEIN YOCH"/>
    <property type="match status" value="1"/>
</dbReference>
<dbReference type="GO" id="GO:0009254">
    <property type="term" value="P:peptidoglycan turnover"/>
    <property type="evidence" value="ECO:0007669"/>
    <property type="project" value="InterPro"/>
</dbReference>
<keyword evidence="2" id="KW-1133">Transmembrane helix</keyword>
<dbReference type="KEGG" id="cac:CA_C2988"/>
<keyword evidence="1" id="KW-0732">Signal</keyword>
<dbReference type="PROSITE" id="PS51109">
    <property type="entry name" value="G5"/>
    <property type="match status" value="1"/>
</dbReference>
<dbReference type="InterPro" id="IPR036908">
    <property type="entry name" value="RlpA-like_sf"/>
</dbReference>